<reference evidence="11 12" key="1">
    <citation type="submission" date="2022-04" db="EMBL/GenBank/DDBJ databases">
        <title>Chromosome-level reference genomes for two strains of Caenorhabditis briggsae: an improved platform for comparative genomics.</title>
        <authorList>
            <person name="Stevens L."/>
            <person name="Andersen E."/>
        </authorList>
    </citation>
    <scope>NUCLEOTIDE SEQUENCE [LARGE SCALE GENOMIC DNA]</scope>
    <source>
        <strain evidence="11">VX34</strain>
        <tissue evidence="11">Whole-organism</tissue>
    </source>
</reference>
<gene>
    <name evidence="11" type="ORF">L5515_015357</name>
</gene>
<evidence type="ECO:0000256" key="7">
    <source>
        <dbReference type="ARBA" id="ARBA00023049"/>
    </source>
</evidence>
<keyword evidence="7" id="KW-0482">Metalloprotease</keyword>
<proteinExistence type="inferred from homology"/>
<evidence type="ECO:0000259" key="9">
    <source>
        <dbReference type="Pfam" id="PF01431"/>
    </source>
</evidence>
<keyword evidence="5" id="KW-0378">Hydrolase</keyword>
<dbReference type="InterPro" id="IPR008753">
    <property type="entry name" value="Peptidase_M13_N"/>
</dbReference>
<keyword evidence="4" id="KW-0479">Metal-binding</keyword>
<dbReference type="SUPFAM" id="SSF55486">
    <property type="entry name" value="Metalloproteases ('zincins'), catalytic domain"/>
    <property type="match status" value="1"/>
</dbReference>
<dbReference type="InterPro" id="IPR024079">
    <property type="entry name" value="MetalloPept_cat_dom_sf"/>
</dbReference>
<dbReference type="GO" id="GO:0046872">
    <property type="term" value="F:metal ion binding"/>
    <property type="evidence" value="ECO:0007669"/>
    <property type="project" value="UniProtKB-KW"/>
</dbReference>
<evidence type="ECO:0000256" key="4">
    <source>
        <dbReference type="ARBA" id="ARBA00022723"/>
    </source>
</evidence>
<evidence type="ECO:0000313" key="12">
    <source>
        <dbReference type="Proteomes" id="UP000829354"/>
    </source>
</evidence>
<dbReference type="Pfam" id="PF05649">
    <property type="entry name" value="Peptidase_M13_N"/>
    <property type="match status" value="1"/>
</dbReference>
<dbReference type="AlphaFoldDB" id="A0AAE9EBM5"/>
<keyword evidence="6" id="KW-0862">Zinc</keyword>
<accession>A0AAE9EBM5</accession>
<comment type="cofactor">
    <cofactor evidence="1">
        <name>Zn(2+)</name>
        <dbReference type="ChEBI" id="CHEBI:29105"/>
    </cofactor>
</comment>
<dbReference type="EMBL" id="CP092621">
    <property type="protein sequence ID" value="UMM19957.1"/>
    <property type="molecule type" value="Genomic_DNA"/>
</dbReference>
<feature type="transmembrane region" description="Helical" evidence="8">
    <location>
        <begin position="12"/>
        <end position="31"/>
    </location>
</feature>
<name>A0AAE9EBM5_CAEBR</name>
<evidence type="ECO:0000256" key="8">
    <source>
        <dbReference type="SAM" id="Phobius"/>
    </source>
</evidence>
<evidence type="ECO:0000256" key="1">
    <source>
        <dbReference type="ARBA" id="ARBA00001947"/>
    </source>
</evidence>
<dbReference type="GO" id="GO:0006508">
    <property type="term" value="P:proteolysis"/>
    <property type="evidence" value="ECO:0007669"/>
    <property type="project" value="UniProtKB-KW"/>
</dbReference>
<keyword evidence="8" id="KW-1133">Transmembrane helix</keyword>
<sequence length="670" mass="76898">MSIKNTLSNPLTGLAIVISFSLIAIFVAAYLTDLKKKQAKTEVATAISTIKVSIETVEKLKESEESGNKKKPRKICDSPECITLSYQLLNWKDPNIDPCEDFHKFVCGKYPKDSESKSLKSIENDEQTVQKISDFLNKSDAKDSKSENIMQRYYKKCQEDSEKNLETFKETQKLWYQELYADIQKIGTWPSAEKNWDESTIDLNEMLSKMAELNLIQDFGLFKFEIDSKSNKILNLVAPGSLRWNKKILEGILNSNEISSESLNQDLKDVEAIFKKIQNLKNENSNFEKFESLTSHIPSIDFNRIIKNLAHQDEKIEEKMKGNIRVGSSELFFGKDENLEKILETTPNRTLANFLILKIIQEAVKEIPSDFRSSKTMDCGKSAIHYFPQTAVKILSKNYDDKNENLKIVSEIFDDVRESYVEIIKNSTKIPEESKNEILDELKNMEKKIAFSREDDDLDKELTKLDFSTTDSYFTLSKKLVRFKNYKNLENIKEKFSLDPEDSIHSIAPFYNRSQNSMYILVPIFDYPIFDPNYPKSSKLASTGSLIAQAIGGSIDFIGQDGHNKCLIDQHNQNKSGKSQNQTLPIEALISQQHAIEATWQTFKNLDFSEEPIIPGFKQEDDKTLFFQLFALRSCDQDFNQLFSNVKKFAEVFNCPAGSPMNPDIRCELF</sequence>
<dbReference type="PANTHER" id="PTHR11733">
    <property type="entry name" value="ZINC METALLOPROTEASE FAMILY M13 NEPRILYSIN-RELATED"/>
    <property type="match status" value="1"/>
</dbReference>
<evidence type="ECO:0000256" key="6">
    <source>
        <dbReference type="ARBA" id="ARBA00022833"/>
    </source>
</evidence>
<evidence type="ECO:0000256" key="5">
    <source>
        <dbReference type="ARBA" id="ARBA00022801"/>
    </source>
</evidence>
<comment type="similarity">
    <text evidence="2">Belongs to the peptidase M13 family.</text>
</comment>
<dbReference type="PROSITE" id="PS51885">
    <property type="entry name" value="NEPRILYSIN"/>
    <property type="match status" value="1"/>
</dbReference>
<dbReference type="InterPro" id="IPR000718">
    <property type="entry name" value="Peptidase_M13"/>
</dbReference>
<evidence type="ECO:0000259" key="10">
    <source>
        <dbReference type="Pfam" id="PF05649"/>
    </source>
</evidence>
<organism evidence="11 12">
    <name type="scientific">Caenorhabditis briggsae</name>
    <dbReference type="NCBI Taxonomy" id="6238"/>
    <lineage>
        <taxon>Eukaryota</taxon>
        <taxon>Metazoa</taxon>
        <taxon>Ecdysozoa</taxon>
        <taxon>Nematoda</taxon>
        <taxon>Chromadorea</taxon>
        <taxon>Rhabditida</taxon>
        <taxon>Rhabditina</taxon>
        <taxon>Rhabditomorpha</taxon>
        <taxon>Rhabditoidea</taxon>
        <taxon>Rhabditidae</taxon>
        <taxon>Peloderinae</taxon>
        <taxon>Caenorhabditis</taxon>
    </lineage>
</organism>
<dbReference type="InterPro" id="IPR042089">
    <property type="entry name" value="Peptidase_M13_dom_2"/>
</dbReference>
<feature type="domain" description="Peptidase M13 C-terminal" evidence="9">
    <location>
        <begin position="510"/>
        <end position="637"/>
    </location>
</feature>
<dbReference type="Gene3D" id="1.10.1380.10">
    <property type="entry name" value="Neutral endopeptidase , domain2"/>
    <property type="match status" value="1"/>
</dbReference>
<dbReference type="Gene3D" id="3.40.390.10">
    <property type="entry name" value="Collagenase (Catalytic Domain)"/>
    <property type="match status" value="1"/>
</dbReference>
<dbReference type="Pfam" id="PF01431">
    <property type="entry name" value="Peptidase_M13"/>
    <property type="match status" value="1"/>
</dbReference>
<keyword evidence="12" id="KW-1185">Reference proteome</keyword>
<dbReference type="GO" id="GO:0004222">
    <property type="term" value="F:metalloendopeptidase activity"/>
    <property type="evidence" value="ECO:0007669"/>
    <property type="project" value="InterPro"/>
</dbReference>
<evidence type="ECO:0000256" key="2">
    <source>
        <dbReference type="ARBA" id="ARBA00007357"/>
    </source>
</evidence>
<evidence type="ECO:0000256" key="3">
    <source>
        <dbReference type="ARBA" id="ARBA00022670"/>
    </source>
</evidence>
<keyword evidence="3" id="KW-0645">Protease</keyword>
<evidence type="ECO:0000313" key="11">
    <source>
        <dbReference type="EMBL" id="UMM19957.1"/>
    </source>
</evidence>
<keyword evidence="8" id="KW-0812">Transmembrane</keyword>
<dbReference type="PANTHER" id="PTHR11733:SF7">
    <property type="entry name" value="NEPRILYSIN METALLOPEPTIDASE FAMILY-RELATED"/>
    <property type="match status" value="1"/>
</dbReference>
<feature type="domain" description="Peptidase M13 N-terminal" evidence="10">
    <location>
        <begin position="98"/>
        <end position="451"/>
    </location>
</feature>
<keyword evidence="8" id="KW-0472">Membrane</keyword>
<protein>
    <submittedName>
        <fullName evidence="11">Uncharacterized protein</fullName>
    </submittedName>
</protein>
<dbReference type="InterPro" id="IPR018497">
    <property type="entry name" value="Peptidase_M13_C"/>
</dbReference>
<dbReference type="Proteomes" id="UP000829354">
    <property type="component" value="Chromosome II"/>
</dbReference>